<evidence type="ECO:0000256" key="2">
    <source>
        <dbReference type="ARBA" id="ARBA00022723"/>
    </source>
</evidence>
<dbReference type="RefSeq" id="WP_085071261.1">
    <property type="nucleotide sequence ID" value="NZ_CP019706.1"/>
</dbReference>
<dbReference type="Pfam" id="PF07687">
    <property type="entry name" value="M20_dimer"/>
    <property type="match status" value="1"/>
</dbReference>
<dbReference type="InterPro" id="IPR051458">
    <property type="entry name" value="Cyt/Met_Dipeptidase"/>
</dbReference>
<dbReference type="EMBL" id="CP019706">
    <property type="protein sequence ID" value="ARJ43205.1"/>
    <property type="molecule type" value="Genomic_DNA"/>
</dbReference>
<dbReference type="Pfam" id="PF01546">
    <property type="entry name" value="Peptidase_M20"/>
    <property type="match status" value="1"/>
</dbReference>
<dbReference type="InterPro" id="IPR011650">
    <property type="entry name" value="Peptidase_M20_dimer"/>
</dbReference>
<reference evidence="5 6" key="1">
    <citation type="submission" date="2017-02" db="EMBL/GenBank/DDBJ databases">
        <title>Complete genome sequence of the drought resistance-promoting endophyte Pantoea alhagi LTYR-11Z.</title>
        <authorList>
            <person name="Zhang L."/>
        </authorList>
    </citation>
    <scope>NUCLEOTIDE SEQUENCE [LARGE SCALE GENOMIC DNA]</scope>
    <source>
        <strain evidence="5 6">LTYR-11Z</strain>
    </source>
</reference>
<dbReference type="SUPFAM" id="SSF53187">
    <property type="entry name" value="Zn-dependent exopeptidases"/>
    <property type="match status" value="1"/>
</dbReference>
<dbReference type="PANTHER" id="PTHR43270:SF12">
    <property type="entry name" value="SUCCINYL-DIAMINOPIMELATE DESUCCINYLASE"/>
    <property type="match status" value="1"/>
</dbReference>
<sequence length="473" mass="51729">MTAEQAVTGATDYFDSGQFQRLLARRVALMTESQRDDRDALLAHYLDAEIAPQLAALGFNLHRLDNPVVAHRPFLIATRIEDSALPTLLCYGHGDVVFGDDENWRQGLSPWQLQEEGDRWYGRGSADNKGQHAINLAALEQVFHARGGQLGFNCKILFEMGEEISSPGLAEICQQQAELLSADLFIASDGPRLNAERPTLFLGSRGCVNFRLTIHARDNAYHSGNWGGLLSNPGTQLANAIACLVNQQGQLRVAALRPDSLSDSVRQILSDIEVGGTPGDPAIDADWGEEGLTPTERLYGWNTLEVLSMLTGNPARPMNAIPGSATAVCQLRFVVGTDWENLVAHIQAHLQQHGFSNVEVSFMRGSPATRLDPRDPLVDWALGIMAQSSGKKPVLLPNLGGSLPNEVFSDILGLPTLWVPHSYPACGQHGVNEHMLKSIAREGLQIMTRLFWDLGEQGNALLARRRAWQRAAS</sequence>
<dbReference type="PANTHER" id="PTHR43270">
    <property type="entry name" value="BETA-ALA-HIS DIPEPTIDASE"/>
    <property type="match status" value="1"/>
</dbReference>
<evidence type="ECO:0000259" key="4">
    <source>
        <dbReference type="Pfam" id="PF07687"/>
    </source>
</evidence>
<evidence type="ECO:0000256" key="3">
    <source>
        <dbReference type="ARBA" id="ARBA00022801"/>
    </source>
</evidence>
<dbReference type="Gene3D" id="3.30.70.360">
    <property type="match status" value="1"/>
</dbReference>
<protein>
    <recommendedName>
        <fullName evidence="4">Peptidase M20 dimerisation domain-containing protein</fullName>
    </recommendedName>
</protein>
<dbReference type="STRING" id="1891675.B1H58_14995"/>
<accession>A0A1W6B7X4</accession>
<dbReference type="GO" id="GO:0006508">
    <property type="term" value="P:proteolysis"/>
    <property type="evidence" value="ECO:0007669"/>
    <property type="project" value="UniProtKB-KW"/>
</dbReference>
<evidence type="ECO:0000313" key="6">
    <source>
        <dbReference type="Proteomes" id="UP000192900"/>
    </source>
</evidence>
<dbReference type="Proteomes" id="UP000192900">
    <property type="component" value="Chromosome"/>
</dbReference>
<dbReference type="KEGG" id="palh:B1H58_14995"/>
<evidence type="ECO:0000313" key="5">
    <source>
        <dbReference type="EMBL" id="ARJ43205.1"/>
    </source>
</evidence>
<dbReference type="InterPro" id="IPR002933">
    <property type="entry name" value="Peptidase_M20"/>
</dbReference>
<keyword evidence="1" id="KW-0645">Protease</keyword>
<organism evidence="5 6">
    <name type="scientific">Pantoea alhagi</name>
    <dbReference type="NCBI Taxonomy" id="1891675"/>
    <lineage>
        <taxon>Bacteria</taxon>
        <taxon>Pseudomonadati</taxon>
        <taxon>Pseudomonadota</taxon>
        <taxon>Gammaproteobacteria</taxon>
        <taxon>Enterobacterales</taxon>
        <taxon>Erwiniaceae</taxon>
        <taxon>Pantoea</taxon>
    </lineage>
</organism>
<dbReference type="AlphaFoldDB" id="A0A1W6B7X4"/>
<feature type="domain" description="Peptidase M20 dimerisation" evidence="4">
    <location>
        <begin position="203"/>
        <end position="354"/>
    </location>
</feature>
<dbReference type="Gene3D" id="3.40.630.10">
    <property type="entry name" value="Zn peptidases"/>
    <property type="match status" value="1"/>
</dbReference>
<dbReference type="NCBIfam" id="NF005478">
    <property type="entry name" value="PRK07079.1"/>
    <property type="match status" value="1"/>
</dbReference>
<dbReference type="GO" id="GO:0008233">
    <property type="term" value="F:peptidase activity"/>
    <property type="evidence" value="ECO:0007669"/>
    <property type="project" value="UniProtKB-KW"/>
</dbReference>
<keyword evidence="3" id="KW-0378">Hydrolase</keyword>
<evidence type="ECO:0000256" key="1">
    <source>
        <dbReference type="ARBA" id="ARBA00022670"/>
    </source>
</evidence>
<keyword evidence="2" id="KW-0479">Metal-binding</keyword>
<gene>
    <name evidence="5" type="ORF">B1H58_14995</name>
</gene>
<dbReference type="OrthoDB" id="9761532at2"/>
<keyword evidence="6" id="KW-1185">Reference proteome</keyword>
<dbReference type="GO" id="GO:0046872">
    <property type="term" value="F:metal ion binding"/>
    <property type="evidence" value="ECO:0007669"/>
    <property type="project" value="UniProtKB-KW"/>
</dbReference>
<name>A0A1W6B7X4_9GAMM</name>
<proteinExistence type="predicted"/>